<organism evidence="1 2">
    <name type="scientific">Chelativorans salis</name>
    <dbReference type="NCBI Taxonomy" id="2978478"/>
    <lineage>
        <taxon>Bacteria</taxon>
        <taxon>Pseudomonadati</taxon>
        <taxon>Pseudomonadota</taxon>
        <taxon>Alphaproteobacteria</taxon>
        <taxon>Hyphomicrobiales</taxon>
        <taxon>Phyllobacteriaceae</taxon>
        <taxon>Chelativorans</taxon>
    </lineage>
</organism>
<reference evidence="1 2" key="1">
    <citation type="submission" date="2022-09" db="EMBL/GenBank/DDBJ databases">
        <title>Chelativorans salina sp. nov., a novel slightly halophilic bacterium isolated from a saline lake sediment enrichment.</title>
        <authorList>
            <person name="Gao L."/>
            <person name="Fang B.-Z."/>
            <person name="Li W.-J."/>
        </authorList>
    </citation>
    <scope>NUCLEOTIDE SEQUENCE [LARGE SCALE GENOMIC DNA]</scope>
    <source>
        <strain evidence="1 2">EGI FJ00035</strain>
    </source>
</reference>
<evidence type="ECO:0000313" key="1">
    <source>
        <dbReference type="EMBL" id="MCT7377681.1"/>
    </source>
</evidence>
<sequence length="148" mass="16852">MKHQTPQEVAAAAEVYPTPQKPRMSQRERIERWAALLESHGGPLNALRQIEYLSPAARRDYRDVNTPLTIAFKDQVLRDEGLKSDGLGDAMDFFGMNDFESHRLLCDCHYLGRMTGRAVAKSLRRYVARKETGATVRQAIWRLFGFAA</sequence>
<dbReference type="Proteomes" id="UP001320831">
    <property type="component" value="Unassembled WGS sequence"/>
</dbReference>
<dbReference type="EMBL" id="JAOCZP010000008">
    <property type="protein sequence ID" value="MCT7377681.1"/>
    <property type="molecule type" value="Genomic_DNA"/>
</dbReference>
<accession>A0ABT2LT24</accession>
<protein>
    <submittedName>
        <fullName evidence="1">Uncharacterized protein</fullName>
    </submittedName>
</protein>
<name>A0ABT2LT24_9HYPH</name>
<keyword evidence="2" id="KW-1185">Reference proteome</keyword>
<evidence type="ECO:0000313" key="2">
    <source>
        <dbReference type="Proteomes" id="UP001320831"/>
    </source>
</evidence>
<dbReference type="RefSeq" id="WP_260906300.1">
    <property type="nucleotide sequence ID" value="NZ_JAOCZP010000008.1"/>
</dbReference>
<proteinExistence type="predicted"/>
<gene>
    <name evidence="1" type="ORF">N5A92_21910</name>
</gene>
<comment type="caution">
    <text evidence="1">The sequence shown here is derived from an EMBL/GenBank/DDBJ whole genome shotgun (WGS) entry which is preliminary data.</text>
</comment>